<dbReference type="PATRIC" id="fig|1246995.3.peg.6334"/>
<evidence type="ECO:0000313" key="3">
    <source>
        <dbReference type="Proteomes" id="UP000017746"/>
    </source>
</evidence>
<dbReference type="OrthoDB" id="195113at2"/>
<dbReference type="SUPFAM" id="SSF53597">
    <property type="entry name" value="Dihydrofolate reductase-like"/>
    <property type="match status" value="1"/>
</dbReference>
<sequence length="191" mass="20785">MKTRSIVLHMQTTLDGRIAGADGQFWEPFPWGEEESAYVNGFFRRAQTWAMSRVMYDAIVPWWETVARGEVPADVSELGPADLEFAQILAGLRKVVFSRSRPGALSGDLAAGLRELDGTVVLSAGPATLGPLLDQGVVDELLLAVHPVVLGEGPRLFDHTAVARSLRLLESRRFDGGAVVLRYALETGSPR</sequence>
<dbReference type="STRING" id="1246995.AFR_31295"/>
<dbReference type="InterPro" id="IPR002734">
    <property type="entry name" value="RibDG_C"/>
</dbReference>
<dbReference type="KEGG" id="afs:AFR_31295"/>
<organism evidence="2 3">
    <name type="scientific">Actinoplanes friuliensis DSM 7358</name>
    <dbReference type="NCBI Taxonomy" id="1246995"/>
    <lineage>
        <taxon>Bacteria</taxon>
        <taxon>Bacillati</taxon>
        <taxon>Actinomycetota</taxon>
        <taxon>Actinomycetes</taxon>
        <taxon>Micromonosporales</taxon>
        <taxon>Micromonosporaceae</taxon>
        <taxon>Actinoplanes</taxon>
    </lineage>
</organism>
<dbReference type="GO" id="GO:0009231">
    <property type="term" value="P:riboflavin biosynthetic process"/>
    <property type="evidence" value="ECO:0007669"/>
    <property type="project" value="InterPro"/>
</dbReference>
<dbReference type="Gene3D" id="3.40.430.10">
    <property type="entry name" value="Dihydrofolate Reductase, subunit A"/>
    <property type="match status" value="1"/>
</dbReference>
<protein>
    <recommendedName>
        <fullName evidence="1">Bacterial bifunctional deaminase-reductase C-terminal domain-containing protein</fullName>
    </recommendedName>
</protein>
<reference evidence="2 3" key="1">
    <citation type="journal article" date="2014" name="J. Biotechnol.">
        <title>Complete genome sequence of the actinobacterium Actinoplanes friuliensis HAG 010964, producer of the lipopeptide antibiotic friulimycin.</title>
        <authorList>
            <person name="Ruckert C."/>
            <person name="Szczepanowski R."/>
            <person name="Albersmeier A."/>
            <person name="Goesmann A."/>
            <person name="Fischer N."/>
            <person name="Steinkamper A."/>
            <person name="Puhler A."/>
            <person name="Biener R."/>
            <person name="Schwartz D."/>
            <person name="Kalinowski J."/>
        </authorList>
    </citation>
    <scope>NUCLEOTIDE SEQUENCE [LARGE SCALE GENOMIC DNA]</scope>
    <source>
        <strain evidence="2 3">DSM 7358</strain>
    </source>
</reference>
<dbReference type="GO" id="GO:0008703">
    <property type="term" value="F:5-amino-6-(5-phosphoribosylamino)uracil reductase activity"/>
    <property type="evidence" value="ECO:0007669"/>
    <property type="project" value="InterPro"/>
</dbReference>
<proteinExistence type="predicted"/>
<gene>
    <name evidence="2" type="ORF">AFR_31295</name>
</gene>
<dbReference type="InterPro" id="IPR024072">
    <property type="entry name" value="DHFR-like_dom_sf"/>
</dbReference>
<dbReference type="Proteomes" id="UP000017746">
    <property type="component" value="Chromosome"/>
</dbReference>
<dbReference type="HOGENOM" id="CLU_043966_1_3_11"/>
<evidence type="ECO:0000259" key="1">
    <source>
        <dbReference type="Pfam" id="PF01872"/>
    </source>
</evidence>
<evidence type="ECO:0000313" key="2">
    <source>
        <dbReference type="EMBL" id="AGZ44519.1"/>
    </source>
</evidence>
<dbReference type="EMBL" id="CP006272">
    <property type="protein sequence ID" value="AGZ44519.1"/>
    <property type="molecule type" value="Genomic_DNA"/>
</dbReference>
<dbReference type="AlphaFoldDB" id="U5W5U7"/>
<keyword evidence="3" id="KW-1185">Reference proteome</keyword>
<dbReference type="Pfam" id="PF01872">
    <property type="entry name" value="RibD_C"/>
    <property type="match status" value="1"/>
</dbReference>
<dbReference type="RefSeq" id="WP_023560852.1">
    <property type="nucleotide sequence ID" value="NC_022657.1"/>
</dbReference>
<dbReference type="eggNOG" id="COG0262">
    <property type="taxonomic scope" value="Bacteria"/>
</dbReference>
<accession>U5W5U7</accession>
<feature type="domain" description="Bacterial bifunctional deaminase-reductase C-terminal" evidence="1">
    <location>
        <begin position="5"/>
        <end position="179"/>
    </location>
</feature>
<name>U5W5U7_9ACTN</name>